<sequence>MTCGRVRPPGVRRAPAGRRAPFEEVKTDIGDFRVVPWRPKLSPSASGAGSHAYRTSMTTFPKGRAVS</sequence>
<feature type="region of interest" description="Disordered" evidence="1">
    <location>
        <begin position="37"/>
        <end position="67"/>
    </location>
</feature>
<organism evidence="2 3">
    <name type="scientific">Streptomyces echinatus</name>
    <dbReference type="NCBI Taxonomy" id="67293"/>
    <lineage>
        <taxon>Bacteria</taxon>
        <taxon>Bacillati</taxon>
        <taxon>Actinomycetota</taxon>
        <taxon>Actinomycetes</taxon>
        <taxon>Kitasatosporales</taxon>
        <taxon>Streptomycetaceae</taxon>
        <taxon>Streptomyces</taxon>
    </lineage>
</organism>
<evidence type="ECO:0000313" key="3">
    <source>
        <dbReference type="Proteomes" id="UP000585836"/>
    </source>
</evidence>
<dbReference type="AlphaFoldDB" id="A0A7W9UUG4"/>
<name>A0A7W9UUG4_9ACTN</name>
<feature type="compositionally biased region" description="Low complexity" evidence="1">
    <location>
        <begin position="1"/>
        <end position="19"/>
    </location>
</feature>
<dbReference type="Proteomes" id="UP000585836">
    <property type="component" value="Unassembled WGS sequence"/>
</dbReference>
<keyword evidence="3" id="KW-1185">Reference proteome</keyword>
<reference evidence="2 3" key="1">
    <citation type="submission" date="2020-08" db="EMBL/GenBank/DDBJ databases">
        <title>Genomic Encyclopedia of Type Strains, Phase III (KMG-III): the genomes of soil and plant-associated and newly described type strains.</title>
        <authorList>
            <person name="Whitman W."/>
        </authorList>
    </citation>
    <scope>NUCLEOTIDE SEQUENCE [LARGE SCALE GENOMIC DNA]</scope>
    <source>
        <strain evidence="2 3">CECT 3313</strain>
    </source>
</reference>
<feature type="region of interest" description="Disordered" evidence="1">
    <location>
        <begin position="1"/>
        <end position="22"/>
    </location>
</feature>
<gene>
    <name evidence="2" type="ORF">FHS34_007117</name>
</gene>
<evidence type="ECO:0000313" key="2">
    <source>
        <dbReference type="EMBL" id="MBB5931608.1"/>
    </source>
</evidence>
<comment type="caution">
    <text evidence="2">The sequence shown here is derived from an EMBL/GenBank/DDBJ whole genome shotgun (WGS) entry which is preliminary data.</text>
</comment>
<evidence type="ECO:0000256" key="1">
    <source>
        <dbReference type="SAM" id="MobiDB-lite"/>
    </source>
</evidence>
<accession>A0A7W9UUG4</accession>
<dbReference type="EMBL" id="JACHJK010000017">
    <property type="protein sequence ID" value="MBB5931608.1"/>
    <property type="molecule type" value="Genomic_DNA"/>
</dbReference>
<feature type="compositionally biased region" description="Polar residues" evidence="1">
    <location>
        <begin position="43"/>
        <end position="59"/>
    </location>
</feature>
<protein>
    <submittedName>
        <fullName evidence="2">Uncharacterized protein</fullName>
    </submittedName>
</protein>
<proteinExistence type="predicted"/>